<feature type="compositionally biased region" description="Polar residues" evidence="1">
    <location>
        <begin position="1480"/>
        <end position="1492"/>
    </location>
</feature>
<dbReference type="SUPFAM" id="SSF144232">
    <property type="entry name" value="HIT/MYND zinc finger-like"/>
    <property type="match status" value="1"/>
</dbReference>
<dbReference type="Pfam" id="PF26649">
    <property type="entry name" value="Ajm-1"/>
    <property type="match status" value="1"/>
</dbReference>
<name>A0ABY7G7D0_MYAAR</name>
<feature type="region of interest" description="Disordered" evidence="1">
    <location>
        <begin position="1625"/>
        <end position="1645"/>
    </location>
</feature>
<feature type="compositionally biased region" description="Basic and acidic residues" evidence="1">
    <location>
        <begin position="1422"/>
        <end position="1434"/>
    </location>
</feature>
<feature type="compositionally biased region" description="Basic and acidic residues" evidence="1">
    <location>
        <begin position="2087"/>
        <end position="2098"/>
    </location>
</feature>
<feature type="region of interest" description="Disordered" evidence="1">
    <location>
        <begin position="726"/>
        <end position="779"/>
    </location>
</feature>
<feature type="compositionally biased region" description="Basic and acidic residues" evidence="1">
    <location>
        <begin position="740"/>
        <end position="755"/>
    </location>
</feature>
<dbReference type="InterPro" id="IPR038825">
    <property type="entry name" value="Apical_junction"/>
</dbReference>
<feature type="region of interest" description="Disordered" evidence="1">
    <location>
        <begin position="66"/>
        <end position="92"/>
    </location>
</feature>
<feature type="region of interest" description="Disordered" evidence="1">
    <location>
        <begin position="595"/>
        <end position="625"/>
    </location>
</feature>
<feature type="region of interest" description="Disordered" evidence="1">
    <location>
        <begin position="199"/>
        <end position="221"/>
    </location>
</feature>
<feature type="compositionally biased region" description="Polar residues" evidence="1">
    <location>
        <begin position="726"/>
        <end position="738"/>
    </location>
</feature>
<evidence type="ECO:0000256" key="1">
    <source>
        <dbReference type="SAM" id="MobiDB-lite"/>
    </source>
</evidence>
<dbReference type="PANTHER" id="PTHR21517:SF3">
    <property type="entry name" value="APICAL JUNCTION COMPONENT 1 HOMOLOG"/>
    <property type="match status" value="1"/>
</dbReference>
<dbReference type="Proteomes" id="UP001164746">
    <property type="component" value="Chromosome 17"/>
</dbReference>
<feature type="region of interest" description="Disordered" evidence="1">
    <location>
        <begin position="264"/>
        <end position="285"/>
    </location>
</feature>
<evidence type="ECO:0000313" key="3">
    <source>
        <dbReference type="EMBL" id="WAR30333.1"/>
    </source>
</evidence>
<proteinExistence type="predicted"/>
<feature type="region of interest" description="Disordered" evidence="1">
    <location>
        <begin position="1411"/>
        <end position="1434"/>
    </location>
</feature>
<dbReference type="InterPro" id="IPR058586">
    <property type="entry name" value="Ajm-1"/>
</dbReference>
<sequence length="2705" mass="302775">MDRLPTGGGMSGGAAPDGAFERFLTAAIATIITIMFSWRLLAEEEEARGGGQGAWGTQNQLNFPISANINTKKPPPGNQRKKSSASAQNVQPRIQDIDISDDETMAGSFVDPALEIRSPTNIDQNEQELVLYDHHSPIHTQQLEATNAMQTEANLSYVSTPDDSLTVDTLTTWDEYKWEDDAGDEDQYVIKTRRNVRDFLSPNSKSSNSSLNQSDPNESGAQLNETHLDLMSAANVEVQSSPSVPFSQRFANFEYKDTGGDSGYIDLYPDIESDSDNTDSSDDERAYDIQVSDSDSDDEREAGSFYGVTSLDTIMEEYESDVSESDDVIGSCDKEEGSKYAGDSRNVCDKNNETSGESYDTGAHFDSKNVGENLHDIPQSDVNTESPDIENNRSLSLNKALLNFEQNLKECDLDNSHDDQITESSILQTESTQNAICQPLQNETTLKCTEANTVECNLSLDKTHHFDMNTTLMQSRKECDMNVNEAGEEKISPGDNELTPMKNDPDFGNKSDPNLLKADFSHISTQNNNNKPEFKKLNIPEDDYKISEISDDSLPPSPIRTCALDHLIDTFSDTESCSSESVITVLSVKSNDSENRNMDKYHYYPVDKKDQARGDSDLSSLIDSKSETSSKYDNFSLVSGFLNDSLNSLLSANTGSHESETESSSDKEQSGHESSDLDNAGTLLDGLNGKVASDDSEISSQESLPNAQAHGQDVQICDEAAVMNGHTTSSDSLVNPQDQGHGHDEFDGNDGHADSDGASSDSSDPPLREYDPRDDDLAEYHFDSDEDSFFLVCDHNAVDEDDDDHDDGKLRNFETFTNLNSVGLSREYGDAFTSHTVADDASGFTFSRTEDVSTEFRRRGYFTERGNLSDSDARSDEPISPVVSEDEENKQTRESNPIIEPKTSVQQMAGTRISDSYKDAEISITGNDEKMADDQQLSTREPIDFRKYIIQTDLSPISEHVPFTEEMNFEHSPRDQEQSTSINGESLESNKSGNQKSEIDAAGDKSDTLGKKDLNNSDNSLPGVETFSSLTEQIKHLTESDDRLELEFQSSEGVVNSDNSNFGQTRSDSFQNSLKENEDVLQSSNTKETLIDDIVGDVRNERVSEQLVEHFETDLDDVSEVKRDLPDVVPSESKTIETAISKPRTNSRKLYQRKLRSTPTKPSVETNIDDILDETPLKSLEKESTAKVETNIDDIFDDHVTPVITAHVRASPLKQTQSPRKETNIDDILAEVSNTNRETSVDDIVIENYEHDDVKRGDVRAEKTPLTYETFIDDLLENPDQVSSQSHVFSSESAIEPGLAEISDTLPVIIEKGVHVENNNKLEQSPSHCLNNTDFKSRDSLKQNLERNVTDSLSNIEISEIDKDKDKDTQDYKENGQNNALLNSATITSNYPKSHDGLENSNTQHNVFERNLQDDNYVENENSQRTEYEKKDNAFEDSYTYDNLNTNSGQLSRGALNIEQSGLQYDGSNVTLPKTEKLNNSRNSSEIGQTPENNDRYRDNDVGISLEESTLPLEDRLKNTADVNSQDGLNFGDIVLTINDENVNENENDLKIVEQSECSSNAESSNLSSEGLLDSIGSSSPSGFSDDESLSSLEESYHSLQESYSLRARVHSESSLGRVVRTPLTKPSDFYNPRSQEIKGPRSSVKRRIQKQQLKKYSSVLTQPITPEKVHVVVELPDRHTSVTRLKVLKSRERFLSSENLSPSGNTFDDKFLQHRTSLLTSTPRKYIKRHERELQSTESLPTEMSLWNATYGSNSSMEHVHSLPLPSPRNLEELYNSRYSSANSSFERGEFDKLHANCMFSPAKREEIRHTTNSLENMFEQLLRYGSVSSVVETDLDADVNYDYDVSTHAQSFQDPFVSFQYPLERAASMSALVGTGEMERLPRKPGKGRFANRHVSKSKSLQTLETNLDDVFADELEQPGELKKTPSVHELRVSNSLSKLHVPDWFRKSSFSRSGSTQSLFTYAGRQGSTSTIGSCAYPPSITSSPSPSVTPCSNTVIIQKRVTPNQTTPSSARLRRPPMLPVTPERAPIHNTPAPSTLPSDKYRKRESKTLKPITIVPFAKIREMFERKSQEDAKMKSPVTSPTKEKPPPHKVRFEPTTPTKETVISIEAQPVNGHKPVQNERTVSPPPPLPDRKPILADSNRNSESAPPPKKAQVHFSDEPQQVSKSQEQKVESKRQNGATPSTLNNNNTKPSTSTVKKSGFRASLPLPQFRFRRPGPFATKKRRYSSILENGFAEQMDELQDKGVTFSFPVMAISSHGNHSINGDARADGSRDLKVVLTNACSYNAQNGHVHDKLRSDRSVDEILDGLLLLDGHRTGRMKMDENGRIVPKIAEDFTLTPDTPPGYQIAQMYPDYHDSVDYSENYSGENDIQSEYVLVRCENPQCQRETNLKEARKFFKTCHSCVTYYCSRTCRKINWSPHKLVCIYSRINSACKHVIKHINKHPHLQYQCSRIARRGYLSQGRGCVVIAFPDISSAEDFMNYGFDCLWVPPVYISLRELPNATMLGSKLGILTDTCKQYNPELKYVVQVAIVIPPELPQRPVPRRMDSIIQKCAKLRLSPAHMHPKQEETDVPSTLILTAVPGNQHADDIDGRKTRELCFVNIQRKLRNRGVSLRHKFPEVYNKLIDFVSDARHFSPLIIYPADSRTGKKFMCVIMPESEPEIEWIRDPDLFHELDVFDDDDADMSTPNHSTQYLHEIML</sequence>
<dbReference type="EMBL" id="CP111028">
    <property type="protein sequence ID" value="WAR30333.1"/>
    <property type="molecule type" value="Genomic_DNA"/>
</dbReference>
<protein>
    <submittedName>
        <fullName evidence="3">AJM1-like protein</fullName>
    </submittedName>
</protein>
<dbReference type="PANTHER" id="PTHR21517">
    <property type="entry name" value="APICAL JUNCTION COMPONENT 1 HOMOLOG"/>
    <property type="match status" value="1"/>
</dbReference>
<feature type="domain" description="Apical junction molecule ajm1 alpha/beta" evidence="2">
    <location>
        <begin position="2430"/>
        <end position="2544"/>
    </location>
</feature>
<reference evidence="3" key="1">
    <citation type="submission" date="2022-11" db="EMBL/GenBank/DDBJ databases">
        <title>Centuries of genome instability and evolution in soft-shell clam transmissible cancer (bioRxiv).</title>
        <authorList>
            <person name="Hart S.F.M."/>
            <person name="Yonemitsu M.A."/>
            <person name="Giersch R.M."/>
            <person name="Beal B.F."/>
            <person name="Arriagada G."/>
            <person name="Davis B.W."/>
            <person name="Ostrander E.A."/>
            <person name="Goff S.P."/>
            <person name="Metzger M.J."/>
        </authorList>
    </citation>
    <scope>NUCLEOTIDE SEQUENCE</scope>
    <source>
        <strain evidence="3">MELC-2E11</strain>
        <tissue evidence="3">Siphon/mantle</tissue>
    </source>
</reference>
<feature type="compositionally biased region" description="Low complexity" evidence="1">
    <location>
        <begin position="200"/>
        <end position="217"/>
    </location>
</feature>
<evidence type="ECO:0000313" key="4">
    <source>
        <dbReference type="Proteomes" id="UP001164746"/>
    </source>
</evidence>
<feature type="region of interest" description="Disordered" evidence="1">
    <location>
        <begin position="1561"/>
        <end position="1590"/>
    </location>
</feature>
<feature type="region of interest" description="Disordered" evidence="1">
    <location>
        <begin position="2070"/>
        <end position="2207"/>
    </location>
</feature>
<accession>A0ABY7G7D0</accession>
<feature type="compositionally biased region" description="Polar residues" evidence="1">
    <location>
        <begin position="978"/>
        <end position="996"/>
    </location>
</feature>
<feature type="region of interest" description="Disordered" evidence="1">
    <location>
        <begin position="863"/>
        <end position="904"/>
    </location>
</feature>
<feature type="region of interest" description="Disordered" evidence="1">
    <location>
        <begin position="1473"/>
        <end position="1499"/>
    </location>
</feature>
<organism evidence="3 4">
    <name type="scientific">Mya arenaria</name>
    <name type="common">Soft-shell clam</name>
    <dbReference type="NCBI Taxonomy" id="6604"/>
    <lineage>
        <taxon>Eukaryota</taxon>
        <taxon>Metazoa</taxon>
        <taxon>Spiralia</taxon>
        <taxon>Lophotrochozoa</taxon>
        <taxon>Mollusca</taxon>
        <taxon>Bivalvia</taxon>
        <taxon>Autobranchia</taxon>
        <taxon>Heteroconchia</taxon>
        <taxon>Euheterodonta</taxon>
        <taxon>Imparidentia</taxon>
        <taxon>Neoheterodontei</taxon>
        <taxon>Myida</taxon>
        <taxon>Myoidea</taxon>
        <taxon>Myidae</taxon>
        <taxon>Mya</taxon>
    </lineage>
</organism>
<feature type="region of interest" description="Disordered" evidence="1">
    <location>
        <begin position="968"/>
        <end position="1025"/>
    </location>
</feature>
<feature type="region of interest" description="Disordered" evidence="1">
    <location>
        <begin position="2007"/>
        <end position="2050"/>
    </location>
</feature>
<keyword evidence="4" id="KW-1185">Reference proteome</keyword>
<feature type="compositionally biased region" description="Polar residues" evidence="1">
    <location>
        <begin position="1016"/>
        <end position="1025"/>
    </location>
</feature>
<feature type="compositionally biased region" description="Basic and acidic residues" evidence="1">
    <location>
        <begin position="997"/>
        <end position="1015"/>
    </location>
</feature>
<feature type="compositionally biased region" description="Basic and acidic residues" evidence="1">
    <location>
        <begin position="595"/>
        <end position="616"/>
    </location>
</feature>
<gene>
    <name evidence="3" type="ORF">MAR_032875</name>
</gene>
<feature type="compositionally biased region" description="Basic and acidic residues" evidence="1">
    <location>
        <begin position="2070"/>
        <end position="2079"/>
    </location>
</feature>
<feature type="region of interest" description="Disordered" evidence="1">
    <location>
        <begin position="652"/>
        <end position="712"/>
    </location>
</feature>
<feature type="compositionally biased region" description="Acidic residues" evidence="1">
    <location>
        <begin position="269"/>
        <end position="282"/>
    </location>
</feature>
<feature type="compositionally biased region" description="Polar residues" evidence="1">
    <location>
        <begin position="2181"/>
        <end position="2202"/>
    </location>
</feature>
<feature type="region of interest" description="Disordered" evidence="1">
    <location>
        <begin position="334"/>
        <end position="362"/>
    </location>
</feature>
<feature type="compositionally biased region" description="Basic and acidic residues" evidence="1">
    <location>
        <begin position="657"/>
        <end position="675"/>
    </location>
</feature>
<evidence type="ECO:0000259" key="2">
    <source>
        <dbReference type="Pfam" id="PF26649"/>
    </source>
</evidence>
<feature type="compositionally biased region" description="Basic and acidic residues" evidence="1">
    <location>
        <begin position="968"/>
        <end position="977"/>
    </location>
</feature>